<dbReference type="Proteomes" id="UP000297453">
    <property type="component" value="Unassembled WGS sequence"/>
</dbReference>
<feature type="transmembrane region" description="Helical" evidence="1">
    <location>
        <begin position="6"/>
        <end position="24"/>
    </location>
</feature>
<dbReference type="EMBL" id="RQEP01000005">
    <property type="protein sequence ID" value="TGK07051.1"/>
    <property type="molecule type" value="Genomic_DNA"/>
</dbReference>
<sequence length="141" mass="15894">MSPELIFTIASRFAILGWILLAVIPKQKITRILVRSGAWSAALSLLYLIVFAFHIGGEGNFQTLQGVAQLFSNPWVLLAGWVHYLAFDLFLGVWETKEAEELGISKWILIPCLFFTLMFGPVGYLFFQVVRWIKGGDRASI</sequence>
<dbReference type="OrthoDB" id="345237at2"/>
<dbReference type="Pfam" id="PF14108">
    <property type="entry name" value="ABA4-like"/>
    <property type="match status" value="1"/>
</dbReference>
<organism evidence="2 3">
    <name type="scientific">Leptospira semungkisensis</name>
    <dbReference type="NCBI Taxonomy" id="2484985"/>
    <lineage>
        <taxon>Bacteria</taxon>
        <taxon>Pseudomonadati</taxon>
        <taxon>Spirochaetota</taxon>
        <taxon>Spirochaetia</taxon>
        <taxon>Leptospirales</taxon>
        <taxon>Leptospiraceae</taxon>
        <taxon>Leptospira</taxon>
    </lineage>
</organism>
<reference evidence="2" key="1">
    <citation type="journal article" date="2019" name="PLoS Negl. Trop. Dis.">
        <title>Revisiting the worldwide diversity of Leptospira species in the environment.</title>
        <authorList>
            <person name="Vincent A.T."/>
            <person name="Schiettekatte O."/>
            <person name="Bourhy P."/>
            <person name="Veyrier F.J."/>
            <person name="Picardeau M."/>
        </authorList>
    </citation>
    <scope>NUCLEOTIDE SEQUENCE [LARGE SCALE GENOMIC DNA]</scope>
    <source>
        <strain evidence="2">SSS9</strain>
    </source>
</reference>
<protein>
    <submittedName>
        <fullName evidence="2">DUF4281 domain-containing protein</fullName>
    </submittedName>
</protein>
<evidence type="ECO:0000256" key="1">
    <source>
        <dbReference type="SAM" id="Phobius"/>
    </source>
</evidence>
<evidence type="ECO:0000313" key="2">
    <source>
        <dbReference type="EMBL" id="TGK07051.1"/>
    </source>
</evidence>
<dbReference type="InterPro" id="IPR025461">
    <property type="entry name" value="ABA4-like"/>
</dbReference>
<evidence type="ECO:0000313" key="3">
    <source>
        <dbReference type="Proteomes" id="UP000297453"/>
    </source>
</evidence>
<feature type="transmembrane region" description="Helical" evidence="1">
    <location>
        <begin position="36"/>
        <end position="55"/>
    </location>
</feature>
<name>A0A4R9G6J9_9LEPT</name>
<gene>
    <name evidence="2" type="ORF">EHO59_02760</name>
</gene>
<dbReference type="AlphaFoldDB" id="A0A4R9G6J9"/>
<feature type="transmembrane region" description="Helical" evidence="1">
    <location>
        <begin position="75"/>
        <end position="95"/>
    </location>
</feature>
<dbReference type="RefSeq" id="WP_135584514.1">
    <property type="nucleotide sequence ID" value="NZ_RQEP01000005.1"/>
</dbReference>
<proteinExistence type="predicted"/>
<keyword evidence="1" id="KW-0812">Transmembrane</keyword>
<feature type="transmembrane region" description="Helical" evidence="1">
    <location>
        <begin position="107"/>
        <end position="127"/>
    </location>
</feature>
<comment type="caution">
    <text evidence="2">The sequence shown here is derived from an EMBL/GenBank/DDBJ whole genome shotgun (WGS) entry which is preliminary data.</text>
</comment>
<keyword evidence="1" id="KW-1133">Transmembrane helix</keyword>
<keyword evidence="1" id="KW-0472">Membrane</keyword>
<keyword evidence="3" id="KW-1185">Reference proteome</keyword>
<accession>A0A4R9G6J9</accession>